<gene>
    <name evidence="3" type="ORF">FB45DRAFT_919899</name>
</gene>
<sequence>MSQPARVGAQHALRNTMAIHSSSATRAAALAIPPLPIPLSIPAVTLPPMLDIFDVPHRLVRRRETKLTMTPAPPRNVTASSPAASVVTSLPTPLVFEGPAGRRPIRRSHHELASFAGSGVVTMFDGPAHSGGRREPLSGTRQHRRKQTPTNMGYLVGAATAATFALGVSHS</sequence>
<keyword evidence="2" id="KW-0812">Transmembrane</keyword>
<keyword evidence="4" id="KW-1185">Reference proteome</keyword>
<proteinExistence type="predicted"/>
<dbReference type="EMBL" id="JARKIF010000010">
    <property type="protein sequence ID" value="KAJ7629057.1"/>
    <property type="molecule type" value="Genomic_DNA"/>
</dbReference>
<evidence type="ECO:0000256" key="2">
    <source>
        <dbReference type="SAM" id="Phobius"/>
    </source>
</evidence>
<reference evidence="3" key="1">
    <citation type="submission" date="2023-03" db="EMBL/GenBank/DDBJ databases">
        <title>Massive genome expansion in bonnet fungi (Mycena s.s.) driven by repeated elements and novel gene families across ecological guilds.</title>
        <authorList>
            <consortium name="Lawrence Berkeley National Laboratory"/>
            <person name="Harder C.B."/>
            <person name="Miyauchi S."/>
            <person name="Viragh M."/>
            <person name="Kuo A."/>
            <person name="Thoen E."/>
            <person name="Andreopoulos B."/>
            <person name="Lu D."/>
            <person name="Skrede I."/>
            <person name="Drula E."/>
            <person name="Henrissat B."/>
            <person name="Morin E."/>
            <person name="Kohler A."/>
            <person name="Barry K."/>
            <person name="LaButti K."/>
            <person name="Morin E."/>
            <person name="Salamov A."/>
            <person name="Lipzen A."/>
            <person name="Mereny Z."/>
            <person name="Hegedus B."/>
            <person name="Baldrian P."/>
            <person name="Stursova M."/>
            <person name="Weitz H."/>
            <person name="Taylor A."/>
            <person name="Grigoriev I.V."/>
            <person name="Nagy L.G."/>
            <person name="Martin F."/>
            <person name="Kauserud H."/>
        </authorList>
    </citation>
    <scope>NUCLEOTIDE SEQUENCE</scope>
    <source>
        <strain evidence="3">9284</strain>
    </source>
</reference>
<keyword evidence="2" id="KW-1133">Transmembrane helix</keyword>
<organism evidence="3 4">
    <name type="scientific">Roridomyces roridus</name>
    <dbReference type="NCBI Taxonomy" id="1738132"/>
    <lineage>
        <taxon>Eukaryota</taxon>
        <taxon>Fungi</taxon>
        <taxon>Dikarya</taxon>
        <taxon>Basidiomycota</taxon>
        <taxon>Agaricomycotina</taxon>
        <taxon>Agaricomycetes</taxon>
        <taxon>Agaricomycetidae</taxon>
        <taxon>Agaricales</taxon>
        <taxon>Marasmiineae</taxon>
        <taxon>Mycenaceae</taxon>
        <taxon>Roridomyces</taxon>
    </lineage>
</organism>
<comment type="caution">
    <text evidence="3">The sequence shown here is derived from an EMBL/GenBank/DDBJ whole genome shotgun (WGS) entry which is preliminary data.</text>
</comment>
<protein>
    <submittedName>
        <fullName evidence="3">Uncharacterized protein</fullName>
    </submittedName>
</protein>
<dbReference type="Proteomes" id="UP001221142">
    <property type="component" value="Unassembled WGS sequence"/>
</dbReference>
<feature type="transmembrane region" description="Helical" evidence="2">
    <location>
        <begin position="151"/>
        <end position="169"/>
    </location>
</feature>
<evidence type="ECO:0000256" key="1">
    <source>
        <dbReference type="SAM" id="MobiDB-lite"/>
    </source>
</evidence>
<feature type="region of interest" description="Disordered" evidence="1">
    <location>
        <begin position="125"/>
        <end position="149"/>
    </location>
</feature>
<evidence type="ECO:0000313" key="3">
    <source>
        <dbReference type="EMBL" id="KAJ7629057.1"/>
    </source>
</evidence>
<name>A0AAD7BS86_9AGAR</name>
<evidence type="ECO:0000313" key="4">
    <source>
        <dbReference type="Proteomes" id="UP001221142"/>
    </source>
</evidence>
<accession>A0AAD7BS86</accession>
<keyword evidence="2" id="KW-0472">Membrane</keyword>
<dbReference type="AlphaFoldDB" id="A0AAD7BS86"/>